<accession>A0A4Q7J6P2</accession>
<feature type="compositionally biased region" description="Pro residues" evidence="1">
    <location>
        <begin position="13"/>
        <end position="24"/>
    </location>
</feature>
<dbReference type="OrthoDB" id="3681508at2"/>
<feature type="compositionally biased region" description="Basic and acidic residues" evidence="1">
    <location>
        <begin position="189"/>
        <end position="200"/>
    </location>
</feature>
<dbReference type="EMBL" id="SFCC01000010">
    <property type="protein sequence ID" value="RZQ61993.1"/>
    <property type="molecule type" value="Genomic_DNA"/>
</dbReference>
<dbReference type="AlphaFoldDB" id="A0A4Q7J6P2"/>
<keyword evidence="3" id="KW-1185">Reference proteome</keyword>
<reference evidence="2 3" key="1">
    <citation type="submission" date="2019-02" db="EMBL/GenBank/DDBJ databases">
        <title>Draft genome sequence of Amycolatopsis sp. 8-3EHSu isolated from roots of Suaeda maritima.</title>
        <authorList>
            <person name="Duangmal K."/>
            <person name="Chantavorakit T."/>
        </authorList>
    </citation>
    <scope>NUCLEOTIDE SEQUENCE [LARGE SCALE GENOMIC DNA]</scope>
    <source>
        <strain evidence="2 3">8-3EHSu</strain>
    </source>
</reference>
<dbReference type="InterPro" id="IPR038332">
    <property type="entry name" value="PPE_sf"/>
</dbReference>
<feature type="compositionally biased region" description="Basic and acidic residues" evidence="1">
    <location>
        <begin position="239"/>
        <end position="256"/>
    </location>
</feature>
<evidence type="ECO:0000313" key="3">
    <source>
        <dbReference type="Proteomes" id="UP000292003"/>
    </source>
</evidence>
<name>A0A4Q7J6P2_9PSEU</name>
<gene>
    <name evidence="2" type="ORF">EWH70_20545</name>
</gene>
<protein>
    <submittedName>
        <fullName evidence="2">PPE domain-containing protein</fullName>
    </submittedName>
</protein>
<sequence>MSRRPEPDARCLPWPPKPWPPVEQDPPGTDPTQPVDWLSHSHPQLYAMVHEDLDLTAVNRVAEQWAKLSKDLAEIRDDLRAAVEASAKGWEGDSAELARDTLTRLTIWTEETGLRAGNVSKCVEDQAQNAATAKKNMPEPPKMPFPQPAPLPMPDRGPMPVEGGTAAMSASPFTTGDFTGGPAIVADPEPQREKAQRLHEQAAQVMEQYQRDSGEIYHTVPDFSRPNGDQIVYGPPPEEPPKEPEPEPPPSEKPDDSTGSSSTGPGPGPGGGVPSQPGPGGAGTFSPGPGTGAIGGGGAVGEQLNPGQRVGSGQFGPGAGGAAAAAAASGRTGGMGMGMAGMPMMPPGAGQRGDEEEHRAPSYLQDDENIFHSDLQVAPPVLGLEDQPRRRDR</sequence>
<feature type="compositionally biased region" description="Pro residues" evidence="1">
    <location>
        <begin position="138"/>
        <end position="157"/>
    </location>
</feature>
<evidence type="ECO:0000313" key="2">
    <source>
        <dbReference type="EMBL" id="RZQ61993.1"/>
    </source>
</evidence>
<feature type="compositionally biased region" description="Low complexity" evidence="1">
    <location>
        <begin position="340"/>
        <end position="349"/>
    </location>
</feature>
<comment type="caution">
    <text evidence="2">The sequence shown here is derived from an EMBL/GenBank/DDBJ whole genome shotgun (WGS) entry which is preliminary data.</text>
</comment>
<proteinExistence type="predicted"/>
<feature type="region of interest" description="Disordered" evidence="1">
    <location>
        <begin position="131"/>
        <end position="393"/>
    </location>
</feature>
<feature type="region of interest" description="Disordered" evidence="1">
    <location>
        <begin position="1"/>
        <end position="37"/>
    </location>
</feature>
<dbReference type="Proteomes" id="UP000292003">
    <property type="component" value="Unassembled WGS sequence"/>
</dbReference>
<evidence type="ECO:0000256" key="1">
    <source>
        <dbReference type="SAM" id="MobiDB-lite"/>
    </source>
</evidence>
<dbReference type="SUPFAM" id="SSF140459">
    <property type="entry name" value="PE/PPE dimer-like"/>
    <property type="match status" value="1"/>
</dbReference>
<feature type="compositionally biased region" description="Gly residues" evidence="1">
    <location>
        <begin position="269"/>
        <end position="300"/>
    </location>
</feature>
<dbReference type="Gene3D" id="1.20.1260.20">
    <property type="entry name" value="PPE superfamily"/>
    <property type="match status" value="1"/>
</dbReference>
<organism evidence="2 3">
    <name type="scientific">Amycolatopsis suaedae</name>
    <dbReference type="NCBI Taxonomy" id="2510978"/>
    <lineage>
        <taxon>Bacteria</taxon>
        <taxon>Bacillati</taxon>
        <taxon>Actinomycetota</taxon>
        <taxon>Actinomycetes</taxon>
        <taxon>Pseudonocardiales</taxon>
        <taxon>Pseudonocardiaceae</taxon>
        <taxon>Amycolatopsis</taxon>
    </lineage>
</organism>
<dbReference type="RefSeq" id="WP_130477086.1">
    <property type="nucleotide sequence ID" value="NZ_SFCC01000010.1"/>
</dbReference>